<evidence type="ECO:0000256" key="2">
    <source>
        <dbReference type="SAM" id="Phobius"/>
    </source>
</evidence>
<evidence type="ECO:0000256" key="1">
    <source>
        <dbReference type="SAM" id="MobiDB-lite"/>
    </source>
</evidence>
<protein>
    <submittedName>
        <fullName evidence="3">Uncharacterized protein</fullName>
    </submittedName>
</protein>
<name>A0ABU5R6R0_9PSEU</name>
<evidence type="ECO:0000313" key="4">
    <source>
        <dbReference type="Proteomes" id="UP001304298"/>
    </source>
</evidence>
<keyword evidence="2" id="KW-0472">Membrane</keyword>
<comment type="caution">
    <text evidence="3">The sequence shown here is derived from an EMBL/GenBank/DDBJ whole genome shotgun (WGS) entry which is preliminary data.</text>
</comment>
<feature type="region of interest" description="Disordered" evidence="1">
    <location>
        <begin position="117"/>
        <end position="392"/>
    </location>
</feature>
<keyword evidence="2" id="KW-1133">Transmembrane helix</keyword>
<feature type="region of interest" description="Disordered" evidence="1">
    <location>
        <begin position="49"/>
        <end position="105"/>
    </location>
</feature>
<organism evidence="3 4">
    <name type="scientific">Amycolatopsis heterodermiae</name>
    <dbReference type="NCBI Taxonomy" id="3110235"/>
    <lineage>
        <taxon>Bacteria</taxon>
        <taxon>Bacillati</taxon>
        <taxon>Actinomycetota</taxon>
        <taxon>Actinomycetes</taxon>
        <taxon>Pseudonocardiales</taxon>
        <taxon>Pseudonocardiaceae</taxon>
        <taxon>Amycolatopsis</taxon>
    </lineage>
</organism>
<keyword evidence="4" id="KW-1185">Reference proteome</keyword>
<feature type="transmembrane region" description="Helical" evidence="2">
    <location>
        <begin position="6"/>
        <end position="28"/>
    </location>
</feature>
<dbReference type="Proteomes" id="UP001304298">
    <property type="component" value="Unassembled WGS sequence"/>
</dbReference>
<feature type="compositionally biased region" description="Acidic residues" evidence="1">
    <location>
        <begin position="253"/>
        <end position="266"/>
    </location>
</feature>
<dbReference type="RefSeq" id="WP_323329419.1">
    <property type="nucleotide sequence ID" value="NZ_JAYFSI010000004.1"/>
</dbReference>
<feature type="compositionally biased region" description="Basic and acidic residues" evidence="1">
    <location>
        <begin position="230"/>
        <end position="239"/>
    </location>
</feature>
<dbReference type="EMBL" id="JAYFSI010000004">
    <property type="protein sequence ID" value="MEA5361922.1"/>
    <property type="molecule type" value="Genomic_DNA"/>
</dbReference>
<feature type="compositionally biased region" description="Basic and acidic residues" evidence="1">
    <location>
        <begin position="79"/>
        <end position="90"/>
    </location>
</feature>
<sequence>MSIFGQVWLWSLAAFFVGALLTWLVLVLPLRKSVRKLESALAQAHADAARTPANAAGLAAPGTEGYTRPAPSYDDDESRYEHNPYEEARPQETSYPGTLVASPVSRDDVHDDIDQDFAELDSQVPPRTPPVDDYRPEPEPEPEDAYPASATQVMAPVAEPEPDDPYRAAASDYLSPEDDEHFEPEAAPALSQLEQQLEPETAGSLFQPGAGAEPQDPDWFDHAPSGQRSAFEEPVERTRYISAHPGSVRKEESPEEPGEEPEDDETPQYAFAGDDASDRELDVPPETPAEATQVLPKRQPRGLGSVRGGFDAPQPIQPSMRTVERRDPELSGAHSGSLFEPSVQPNQTAVGVAPEPPPAPPARETAEDSVPPGPFGPGSAMPRPGGGRPSDAFEVKASVTALRYCTDESEQFPKMVAEVWFRTAEDAERVGFRPIV</sequence>
<evidence type="ECO:0000313" key="3">
    <source>
        <dbReference type="EMBL" id="MEA5361922.1"/>
    </source>
</evidence>
<keyword evidence="2" id="KW-0812">Transmembrane</keyword>
<accession>A0ABU5R6R0</accession>
<reference evidence="3 4" key="1">
    <citation type="submission" date="2023-12" db="EMBL/GenBank/DDBJ databases">
        <title>Amycolatopsis sp. V23-08.</title>
        <authorList>
            <person name="Somphong A."/>
        </authorList>
    </citation>
    <scope>NUCLEOTIDE SEQUENCE [LARGE SCALE GENOMIC DNA]</scope>
    <source>
        <strain evidence="3 4">V23-08</strain>
    </source>
</reference>
<proteinExistence type="predicted"/>
<gene>
    <name evidence="3" type="ORF">VA596_20460</name>
</gene>